<protein>
    <submittedName>
        <fullName evidence="3">Uncharacterized protein</fullName>
    </submittedName>
</protein>
<proteinExistence type="predicted"/>
<reference evidence="4" key="1">
    <citation type="submission" date="2020-01" db="EMBL/GenBank/DDBJ databases">
        <title>Draft genome sequence of the Termite Coptotermes fromosanus.</title>
        <authorList>
            <person name="Itakura S."/>
            <person name="Yosikawa Y."/>
            <person name="Umezawa K."/>
        </authorList>
    </citation>
    <scope>NUCLEOTIDE SEQUENCE [LARGE SCALE GENOMIC DNA]</scope>
</reference>
<sequence length="348" mass="39512">MESCMSHISFRLEGWFNVCHFSYRLPGLDENSMYNNKLHLKFEPPLLNFKERHLGVPHHEKVTLFNMNSNKTIYMSSISGSTVHFHSSFFEDKIIPPLGNTSFNVVFLGREEGEVESNLFIHTSEGSFRYQVVKGAGVSSPYRLRPFVGVRVPLNSTYSPIIYMHNPHTTPIQIVEVYSSGGEIHLELPSGEMEAPKQLWEIPPFHTKPVIRIQFIARSERNHTSYVRYKIKVNNSDEVLVVPLEVEVASNAGLYAMDDVLDFAYCAFWLLERATLALITRQITAGLINATSAGKHFKLGLAAQYSPPHFHNGKQSYLADLHIQWIECGGPMRSPDLTSMDFLHLGAW</sequence>
<dbReference type="InterPro" id="IPR022113">
    <property type="entry name" value="TMEM131L_N"/>
</dbReference>
<dbReference type="Pfam" id="PF24495">
    <property type="entry name" value="Ig_TMEM131_2"/>
    <property type="match status" value="1"/>
</dbReference>
<evidence type="ECO:0000259" key="1">
    <source>
        <dbReference type="Pfam" id="PF12371"/>
    </source>
</evidence>
<dbReference type="Proteomes" id="UP000502823">
    <property type="component" value="Unassembled WGS sequence"/>
</dbReference>
<evidence type="ECO:0000313" key="3">
    <source>
        <dbReference type="EMBL" id="GFG31152.1"/>
    </source>
</evidence>
<evidence type="ECO:0000313" key="4">
    <source>
        <dbReference type="Proteomes" id="UP000502823"/>
    </source>
</evidence>
<gene>
    <name evidence="3" type="ORF">Cfor_10733</name>
</gene>
<accession>A0A6L2PJ22</accession>
<dbReference type="PANTHER" id="PTHR22050">
    <property type="entry name" value="RW1 PROTEIN HOMOLOG"/>
    <property type="match status" value="1"/>
</dbReference>
<dbReference type="GO" id="GO:0016020">
    <property type="term" value="C:membrane"/>
    <property type="evidence" value="ECO:0007669"/>
    <property type="project" value="TreeGrafter"/>
</dbReference>
<organism evidence="3 4">
    <name type="scientific">Coptotermes formosanus</name>
    <name type="common">Formosan subterranean termite</name>
    <dbReference type="NCBI Taxonomy" id="36987"/>
    <lineage>
        <taxon>Eukaryota</taxon>
        <taxon>Metazoa</taxon>
        <taxon>Ecdysozoa</taxon>
        <taxon>Arthropoda</taxon>
        <taxon>Hexapoda</taxon>
        <taxon>Insecta</taxon>
        <taxon>Pterygota</taxon>
        <taxon>Neoptera</taxon>
        <taxon>Polyneoptera</taxon>
        <taxon>Dictyoptera</taxon>
        <taxon>Blattodea</taxon>
        <taxon>Blattoidea</taxon>
        <taxon>Termitoidae</taxon>
        <taxon>Rhinotermitidae</taxon>
        <taxon>Coptotermes</taxon>
    </lineage>
</organism>
<dbReference type="InterPro" id="IPR039877">
    <property type="entry name" value="TMEM131-like"/>
</dbReference>
<feature type="domain" description="TMEM131 second Ig-like" evidence="2">
    <location>
        <begin position="141"/>
        <end position="229"/>
    </location>
</feature>
<comment type="caution">
    <text evidence="3">The sequence shown here is derived from an EMBL/GenBank/DDBJ whole genome shotgun (WGS) entry which is preliminary data.</text>
</comment>
<keyword evidence="4" id="KW-1185">Reference proteome</keyword>
<feature type="domain" description="Transmembrane protein 131-like N-terminal" evidence="1">
    <location>
        <begin position="41"/>
        <end position="123"/>
    </location>
</feature>
<dbReference type="AlphaFoldDB" id="A0A6L2PJ22"/>
<dbReference type="PANTHER" id="PTHR22050:SF0">
    <property type="entry name" value="TRANSMEMBRANE PROTEIN 131 HOMOLOG"/>
    <property type="match status" value="1"/>
</dbReference>
<dbReference type="InterPro" id="IPR056311">
    <property type="entry name" value="TMEM131_Ig_2"/>
</dbReference>
<dbReference type="InParanoid" id="A0A6L2PJ22"/>
<evidence type="ECO:0000259" key="2">
    <source>
        <dbReference type="Pfam" id="PF24495"/>
    </source>
</evidence>
<name>A0A6L2PJ22_COPFO</name>
<dbReference type="Pfam" id="PF12371">
    <property type="entry name" value="TMEM131_like_N"/>
    <property type="match status" value="1"/>
</dbReference>
<dbReference type="OrthoDB" id="8195788at2759"/>
<dbReference type="EMBL" id="BLKM01010755">
    <property type="protein sequence ID" value="GFG31152.1"/>
    <property type="molecule type" value="Genomic_DNA"/>
</dbReference>